<feature type="domain" description="HTH merR-type" evidence="5">
    <location>
        <begin position="3"/>
        <end position="71"/>
    </location>
</feature>
<accession>A0ABP8HBQ6</accession>
<reference evidence="7" key="1">
    <citation type="journal article" date="2019" name="Int. J. Syst. Evol. Microbiol.">
        <title>The Global Catalogue of Microorganisms (GCM) 10K type strain sequencing project: providing services to taxonomists for standard genome sequencing and annotation.</title>
        <authorList>
            <consortium name="The Broad Institute Genomics Platform"/>
            <consortium name="The Broad Institute Genome Sequencing Center for Infectious Disease"/>
            <person name="Wu L."/>
            <person name="Ma J."/>
        </authorList>
    </citation>
    <scope>NUCLEOTIDE SEQUENCE [LARGE SCALE GENOMIC DNA]</scope>
    <source>
        <strain evidence="7">JCM 17919</strain>
    </source>
</reference>
<keyword evidence="1" id="KW-0678">Repressor</keyword>
<evidence type="ECO:0000256" key="3">
    <source>
        <dbReference type="ARBA" id="ARBA00023125"/>
    </source>
</evidence>
<dbReference type="Gene3D" id="1.10.1660.10">
    <property type="match status" value="1"/>
</dbReference>
<evidence type="ECO:0000256" key="1">
    <source>
        <dbReference type="ARBA" id="ARBA00022491"/>
    </source>
</evidence>
<dbReference type="PANTHER" id="PTHR30204:SF69">
    <property type="entry name" value="MERR-FAMILY TRANSCRIPTIONAL REGULATOR"/>
    <property type="match status" value="1"/>
</dbReference>
<dbReference type="SMART" id="SM00422">
    <property type="entry name" value="HTH_MERR"/>
    <property type="match status" value="1"/>
</dbReference>
<dbReference type="Proteomes" id="UP001501725">
    <property type="component" value="Unassembled WGS sequence"/>
</dbReference>
<name>A0ABP8HBQ6_9BACT</name>
<evidence type="ECO:0000313" key="7">
    <source>
        <dbReference type="Proteomes" id="UP001501725"/>
    </source>
</evidence>
<comment type="caution">
    <text evidence="6">The sequence shown here is derived from an EMBL/GenBank/DDBJ whole genome shotgun (WGS) entry which is preliminary data.</text>
</comment>
<dbReference type="InterPro" id="IPR047057">
    <property type="entry name" value="MerR_fam"/>
</dbReference>
<dbReference type="SUPFAM" id="SSF46955">
    <property type="entry name" value="Putative DNA-binding domain"/>
    <property type="match status" value="1"/>
</dbReference>
<dbReference type="PANTHER" id="PTHR30204">
    <property type="entry name" value="REDOX-CYCLING DRUG-SENSING TRANSCRIPTIONAL ACTIVATOR SOXR"/>
    <property type="match status" value="1"/>
</dbReference>
<dbReference type="EMBL" id="BAABGY010000009">
    <property type="protein sequence ID" value="GAA4337135.1"/>
    <property type="molecule type" value="Genomic_DNA"/>
</dbReference>
<dbReference type="Pfam" id="PF13411">
    <property type="entry name" value="MerR_1"/>
    <property type="match status" value="1"/>
</dbReference>
<protein>
    <recommendedName>
        <fullName evidence="5">HTH merR-type domain-containing protein</fullName>
    </recommendedName>
</protein>
<gene>
    <name evidence="6" type="ORF">GCM10023184_32800</name>
</gene>
<evidence type="ECO:0000256" key="4">
    <source>
        <dbReference type="ARBA" id="ARBA00023163"/>
    </source>
</evidence>
<proteinExistence type="predicted"/>
<dbReference type="InterPro" id="IPR000551">
    <property type="entry name" value="MerR-type_HTH_dom"/>
</dbReference>
<evidence type="ECO:0000259" key="5">
    <source>
        <dbReference type="PROSITE" id="PS50937"/>
    </source>
</evidence>
<dbReference type="PROSITE" id="PS50937">
    <property type="entry name" value="HTH_MERR_2"/>
    <property type="match status" value="1"/>
</dbReference>
<keyword evidence="7" id="KW-1185">Reference proteome</keyword>
<keyword evidence="2" id="KW-0805">Transcription regulation</keyword>
<dbReference type="RefSeq" id="WP_345256853.1">
    <property type="nucleotide sequence ID" value="NZ_BAABGY010000009.1"/>
</dbReference>
<evidence type="ECO:0000313" key="6">
    <source>
        <dbReference type="EMBL" id="GAA4337135.1"/>
    </source>
</evidence>
<keyword evidence="4" id="KW-0804">Transcription</keyword>
<dbReference type="InterPro" id="IPR009061">
    <property type="entry name" value="DNA-bd_dom_put_sf"/>
</dbReference>
<organism evidence="6 7">
    <name type="scientific">Flaviaesturariibacter amylovorans</name>
    <dbReference type="NCBI Taxonomy" id="1084520"/>
    <lineage>
        <taxon>Bacteria</taxon>
        <taxon>Pseudomonadati</taxon>
        <taxon>Bacteroidota</taxon>
        <taxon>Chitinophagia</taxon>
        <taxon>Chitinophagales</taxon>
        <taxon>Chitinophagaceae</taxon>
        <taxon>Flaviaestuariibacter</taxon>
    </lineage>
</organism>
<sequence>MSRFTIRDLATLSGIREHTIRIWEQRYALLRPGRTGSNARLYSIGDLELLLQVAALNRNGYRISQLAALSVPHRNAALAALPYDEARQLAVLHNLLLYFYRFDTAAFEAELCGALGRWPFEVLLPEVLLPFLLRTRLLFGAAPPAQGWAGVRLRQLLHWAIESLPPASAAHAPVLLFSGADGCADHPLLYVQYHLKKAGCPVLPLGSLAGTAELEAVLSRKVPDFLLTVLPAKPVATLARLSALLLRLAPRAELLVLTPEQHKVPLELPLRALSMEEALRTLLAAPAVAEGATR</sequence>
<evidence type="ECO:0000256" key="2">
    <source>
        <dbReference type="ARBA" id="ARBA00023015"/>
    </source>
</evidence>
<keyword evidence="3" id="KW-0238">DNA-binding</keyword>